<dbReference type="GO" id="GO:0031966">
    <property type="term" value="C:mitochondrial membrane"/>
    <property type="evidence" value="ECO:0007669"/>
    <property type="project" value="EnsemblFungi"/>
</dbReference>
<keyword evidence="6 10" id="KW-0443">Lipid metabolism</keyword>
<evidence type="ECO:0000256" key="8">
    <source>
        <dbReference type="ARBA" id="ARBA00023264"/>
    </source>
</evidence>
<gene>
    <name evidence="13" type="primary">PGS1</name>
    <name evidence="13" type="ORF">AWJ20_3092</name>
</gene>
<comment type="catalytic activity">
    <reaction evidence="9 10">
        <text>a CDP-1,2-diacyl-sn-glycerol + sn-glycerol 3-phosphate = a 1,2-diacyl-sn-glycero-3-phospho-(1'-sn-glycero-3'-phosphate) + CMP + H(+)</text>
        <dbReference type="Rhea" id="RHEA:12593"/>
        <dbReference type="ChEBI" id="CHEBI:15378"/>
        <dbReference type="ChEBI" id="CHEBI:57597"/>
        <dbReference type="ChEBI" id="CHEBI:58332"/>
        <dbReference type="ChEBI" id="CHEBI:60110"/>
        <dbReference type="ChEBI" id="CHEBI:60377"/>
        <dbReference type="EC" id="2.7.8.5"/>
    </reaction>
</comment>
<feature type="region of interest" description="Disordered" evidence="11">
    <location>
        <begin position="72"/>
        <end position="95"/>
    </location>
</feature>
<evidence type="ECO:0000256" key="2">
    <source>
        <dbReference type="ARBA" id="ARBA00010682"/>
    </source>
</evidence>
<feature type="domain" description="PLD phosphodiesterase" evidence="12">
    <location>
        <begin position="521"/>
        <end position="554"/>
    </location>
</feature>
<dbReference type="RefSeq" id="XP_018737941.1">
    <property type="nucleotide sequence ID" value="XM_018880088.1"/>
</dbReference>
<sequence length="617" mass="69447">MNTTVNRRNFILLVARNSRIFVKSERSSWKPLNHFTCKYAHSGVNFPEKSGPKDYLISTNPERNQLPTEKLITGSESKTVHSDNSDNRSNMSSTATITATSSGIPAMNKEAKAGLSAGYNAFEHPQIKATLSQIAHIAPRFALRSGDAKVLSSPAQFYALLKEKIASAKKRIFLATLYIGKQEHEFISCLDKALDQNNDLELYILTDALRGTREAPDTCTASLLAPLVSKHGSNRVHLRMYHTPNLYGLRKQYIPQRFNEGWGLQHMKLYGFDDEIILSGANLSLDYFTNRQDRYILFKSSKLTDYFYKIHQAISTLSYEVVPLSKDKNPAGFKLTWPNHPSIIPEPIEDPATFIQKATETLFQLLRPEMSETSRKTSSLANDEVSELGEVEHDKDVLTYVYPISQFSQLLLPDTSTELTVLSRVLSMLGTDQFNWTLTAGYFNIHPLFSEKLLKTSPQHADVITAAPQANGFFRSPGVSGALPGAYSFLARNFLHSIITKGKGDKIKLHEWSKGIVNVADGWSYHAKGLWIACPNQPNPCMTVIGSSNYTRRAYSHDLESNLLIVTSDPDLQQQFGNEVANLKVHCKEMSLDDYEADDRRPDWKQKLFVRFMGDKM</sequence>
<dbReference type="SUPFAM" id="SSF56024">
    <property type="entry name" value="Phospholipase D/nuclease"/>
    <property type="match status" value="2"/>
</dbReference>
<dbReference type="GeneID" id="30035076"/>
<dbReference type="Gene3D" id="3.30.870.10">
    <property type="entry name" value="Endonuclease Chain A"/>
    <property type="match status" value="2"/>
</dbReference>
<keyword evidence="4 10" id="KW-0808">Transferase</keyword>
<dbReference type="AlphaFoldDB" id="A0A167FLX0"/>
<evidence type="ECO:0000256" key="3">
    <source>
        <dbReference type="ARBA" id="ARBA00022516"/>
    </source>
</evidence>
<dbReference type="CDD" id="cd09135">
    <property type="entry name" value="PLDc_PGS1_euk_1"/>
    <property type="match status" value="1"/>
</dbReference>
<evidence type="ECO:0000256" key="11">
    <source>
        <dbReference type="SAM" id="MobiDB-lite"/>
    </source>
</evidence>
<dbReference type="GO" id="GO:0032049">
    <property type="term" value="P:cardiolipin biosynthetic process"/>
    <property type="evidence" value="ECO:0007669"/>
    <property type="project" value="EnsemblFungi"/>
</dbReference>
<dbReference type="GO" id="GO:0008444">
    <property type="term" value="F:CDP-diacylglycerol-glycerol-3-phosphate 3-phosphatidyltransferase activity"/>
    <property type="evidence" value="ECO:0007669"/>
    <property type="project" value="UniProtKB-EC"/>
</dbReference>
<feature type="domain" description="PLD phosphodiesterase" evidence="12">
    <location>
        <begin position="261"/>
        <end position="287"/>
    </location>
</feature>
<keyword evidence="14" id="KW-1185">Reference proteome</keyword>
<dbReference type="GO" id="GO:0005524">
    <property type="term" value="F:ATP binding"/>
    <property type="evidence" value="ECO:0007669"/>
    <property type="project" value="UniProtKB-KW"/>
</dbReference>
<name>A0A167FLX0_9ASCO</name>
<dbReference type="PANTHER" id="PTHR12586:SF1">
    <property type="entry name" value="CDP-DIACYLGLYCEROL--GLYCEROL-3-PHOSPHATE 3-PHOSPHATIDYLTRANSFERASE, MITOCHONDRIAL"/>
    <property type="match status" value="1"/>
</dbReference>
<protein>
    <recommendedName>
        <fullName evidence="10">CDP-diacylglycerol--glycerol-3-phosphate 3-phosphatidyltransferase</fullName>
        <ecNumber evidence="10">2.7.8.5</ecNumber>
    </recommendedName>
</protein>
<reference evidence="13 14" key="1">
    <citation type="submission" date="2016-02" db="EMBL/GenBank/DDBJ databases">
        <title>Complete genome sequence and transcriptome regulation of the pentose utilising yeast Sugiyamaella lignohabitans.</title>
        <authorList>
            <person name="Bellasio M."/>
            <person name="Peymann A."/>
            <person name="Valli M."/>
            <person name="Sipitzky M."/>
            <person name="Graf A."/>
            <person name="Sauer M."/>
            <person name="Marx H."/>
            <person name="Mattanovich D."/>
        </authorList>
    </citation>
    <scope>NUCLEOTIDE SEQUENCE [LARGE SCALE GENOMIC DNA]</scope>
    <source>
        <strain evidence="13 14">CBS 10342</strain>
    </source>
</reference>
<evidence type="ECO:0000259" key="12">
    <source>
        <dbReference type="SMART" id="SM00155"/>
    </source>
</evidence>
<organism evidence="13 14">
    <name type="scientific">Sugiyamaella lignohabitans</name>
    <dbReference type="NCBI Taxonomy" id="796027"/>
    <lineage>
        <taxon>Eukaryota</taxon>
        <taxon>Fungi</taxon>
        <taxon>Dikarya</taxon>
        <taxon>Ascomycota</taxon>
        <taxon>Saccharomycotina</taxon>
        <taxon>Dipodascomycetes</taxon>
        <taxon>Dipodascales</taxon>
        <taxon>Trichomonascaceae</taxon>
        <taxon>Sugiyamaella</taxon>
    </lineage>
</organism>
<keyword evidence="10" id="KW-0067">ATP-binding</keyword>
<keyword evidence="5" id="KW-0677">Repeat</keyword>
<dbReference type="KEGG" id="slb:AWJ20_3092"/>
<comment type="function">
    <text evidence="10">Functions in the biosynthesis of the anionic phospholipids phosphatidylglycerol and cardiolipin.</text>
</comment>
<dbReference type="UniPathway" id="UPA00084">
    <property type="reaction ID" value="UER00503"/>
</dbReference>
<keyword evidence="10" id="KW-0547">Nucleotide-binding</keyword>
<comment type="similarity">
    <text evidence="2 10">Belongs to the CDP-alcohol phosphatidyltransferase class-II family.</text>
</comment>
<evidence type="ECO:0000313" key="14">
    <source>
        <dbReference type="Proteomes" id="UP000189580"/>
    </source>
</evidence>
<dbReference type="SMART" id="SM00155">
    <property type="entry name" value="PLDc"/>
    <property type="match status" value="2"/>
</dbReference>
<keyword evidence="7 10" id="KW-0594">Phospholipid biosynthesis</keyword>
<dbReference type="Proteomes" id="UP000189580">
    <property type="component" value="Chromosome b"/>
</dbReference>
<evidence type="ECO:0000256" key="4">
    <source>
        <dbReference type="ARBA" id="ARBA00022679"/>
    </source>
</evidence>
<evidence type="ECO:0000256" key="9">
    <source>
        <dbReference type="ARBA" id="ARBA00048586"/>
    </source>
</evidence>
<dbReference type="EC" id="2.7.8.5" evidence="10"/>
<dbReference type="InterPro" id="IPR016270">
    <property type="entry name" value="PGS1"/>
</dbReference>
<dbReference type="PANTHER" id="PTHR12586">
    <property type="entry name" value="CDP-DIACYLGLYCEROL--SERINE O-PHOSPHATIDYLTRANSFERASE"/>
    <property type="match status" value="1"/>
</dbReference>
<dbReference type="OrthoDB" id="10250191at2759"/>
<keyword evidence="10" id="KW-0496">Mitochondrion</keyword>
<dbReference type="CDD" id="cd09137">
    <property type="entry name" value="PLDc_PGS1_euk_2"/>
    <property type="match status" value="1"/>
</dbReference>
<evidence type="ECO:0000256" key="6">
    <source>
        <dbReference type="ARBA" id="ARBA00023098"/>
    </source>
</evidence>
<evidence type="ECO:0000256" key="1">
    <source>
        <dbReference type="ARBA" id="ARBA00005042"/>
    </source>
</evidence>
<keyword evidence="3 10" id="KW-0444">Lipid biosynthesis</keyword>
<keyword evidence="8 10" id="KW-1208">Phospholipid metabolism</keyword>
<dbReference type="InterPro" id="IPR001736">
    <property type="entry name" value="PLipase_D/transphosphatidylase"/>
</dbReference>
<comment type="pathway">
    <text evidence="1 10">Phospholipid metabolism; phosphatidylglycerol biosynthesis; phosphatidylglycerol from CDP-diacylglycerol: step 1/2.</text>
</comment>
<evidence type="ECO:0000256" key="7">
    <source>
        <dbReference type="ARBA" id="ARBA00023209"/>
    </source>
</evidence>
<evidence type="ECO:0000313" key="13">
    <source>
        <dbReference type="EMBL" id="ANB15464.1"/>
    </source>
</evidence>
<dbReference type="EMBL" id="CP014503">
    <property type="protein sequence ID" value="ANB15464.1"/>
    <property type="molecule type" value="Genomic_DNA"/>
</dbReference>
<evidence type="ECO:0000256" key="10">
    <source>
        <dbReference type="RuleBase" id="RU365024"/>
    </source>
</evidence>
<comment type="subcellular location">
    <subcellularLocation>
        <location evidence="10">Mitochondrion</location>
    </subcellularLocation>
</comment>
<evidence type="ECO:0000256" key="5">
    <source>
        <dbReference type="ARBA" id="ARBA00022737"/>
    </source>
</evidence>
<accession>A0A167FLX0</accession>
<proteinExistence type="inferred from homology"/>